<dbReference type="GO" id="GO:0046872">
    <property type="term" value="F:metal ion binding"/>
    <property type="evidence" value="ECO:0007669"/>
    <property type="project" value="UniProtKB-UniRule"/>
</dbReference>
<evidence type="ECO:0000256" key="1">
    <source>
        <dbReference type="ARBA" id="ARBA00002521"/>
    </source>
</evidence>
<feature type="binding site" evidence="6">
    <location>
        <position position="232"/>
    </location>
    <ligand>
        <name>a divalent metal cation</name>
        <dbReference type="ChEBI" id="CHEBI:60240"/>
        <label>2</label>
        <note>catalytic</note>
    </ligand>
</feature>
<evidence type="ECO:0000256" key="2">
    <source>
        <dbReference type="ARBA" id="ARBA00022438"/>
    </source>
</evidence>
<keyword evidence="4 6" id="KW-0479">Metal-binding</keyword>
<organism evidence="9 10">
    <name type="scientific">Larkinella rosea</name>
    <dbReference type="NCBI Taxonomy" id="2025312"/>
    <lineage>
        <taxon>Bacteria</taxon>
        <taxon>Pseudomonadati</taxon>
        <taxon>Bacteroidota</taxon>
        <taxon>Cytophagia</taxon>
        <taxon>Cytophagales</taxon>
        <taxon>Spirosomataceae</taxon>
        <taxon>Larkinella</taxon>
    </lineage>
</organism>
<comment type="catalytic activity">
    <reaction evidence="6 7">
        <text>Release of N-terminal amino acids, preferentially methionine, from peptides and arylamides.</text>
        <dbReference type="EC" id="3.4.11.18"/>
    </reaction>
</comment>
<dbReference type="Gene3D" id="3.90.230.10">
    <property type="entry name" value="Creatinase/methionine aminopeptidase superfamily"/>
    <property type="match status" value="1"/>
</dbReference>
<comment type="function">
    <text evidence="1 6">Removes the N-terminal methionine from nascent proteins. The N-terminal methionine is often cleaved when the second residue in the primary sequence is small and uncharged (Met-Ala-, Cys, Gly, Pro, Ser, Thr, or Val). Requires deformylation of the N(alpha)-formylated initiator methionine before it can be hydrolyzed.</text>
</comment>
<feature type="binding site" evidence="6">
    <location>
        <position position="105"/>
    </location>
    <ligand>
        <name>a divalent metal cation</name>
        <dbReference type="ChEBI" id="CHEBI:60240"/>
        <label>1</label>
    </ligand>
</feature>
<comment type="caution">
    <text evidence="9">The sequence shown here is derived from an EMBL/GenBank/DDBJ whole genome shotgun (WGS) entry which is preliminary data.</text>
</comment>
<feature type="binding site" evidence="6">
    <location>
        <position position="76"/>
    </location>
    <ligand>
        <name>substrate</name>
    </ligand>
</feature>
<dbReference type="InterPro" id="IPR036005">
    <property type="entry name" value="Creatinase/aminopeptidase-like"/>
</dbReference>
<gene>
    <name evidence="6 9" type="primary">map</name>
    <name evidence="9" type="ORF">EHT25_08680</name>
</gene>
<protein>
    <recommendedName>
        <fullName evidence="6 7">Methionine aminopeptidase</fullName>
        <shortName evidence="6">MAP</shortName>
        <shortName evidence="6">MetAP</shortName>
        <ecNumber evidence="6 7">3.4.11.18</ecNumber>
    </recommendedName>
    <alternativeName>
        <fullName evidence="6">Peptidase M</fullName>
    </alternativeName>
</protein>
<dbReference type="OrthoDB" id="9802055at2"/>
<feature type="binding site" evidence="6">
    <location>
        <position position="202"/>
    </location>
    <ligand>
        <name>a divalent metal cation</name>
        <dbReference type="ChEBI" id="CHEBI:60240"/>
        <label>2</label>
        <note>catalytic</note>
    </ligand>
</feature>
<evidence type="ECO:0000256" key="5">
    <source>
        <dbReference type="ARBA" id="ARBA00022801"/>
    </source>
</evidence>
<dbReference type="InterPro" id="IPR000994">
    <property type="entry name" value="Pept_M24"/>
</dbReference>
<dbReference type="InterPro" id="IPR002467">
    <property type="entry name" value="Pept_M24A_MAP1"/>
</dbReference>
<dbReference type="Pfam" id="PF00557">
    <property type="entry name" value="Peptidase_M24"/>
    <property type="match status" value="1"/>
</dbReference>
<keyword evidence="3 6" id="KW-0645">Protease</keyword>
<dbReference type="Proteomes" id="UP000271925">
    <property type="component" value="Unassembled WGS sequence"/>
</dbReference>
<evidence type="ECO:0000256" key="3">
    <source>
        <dbReference type="ARBA" id="ARBA00022670"/>
    </source>
</evidence>
<dbReference type="PANTHER" id="PTHR43330">
    <property type="entry name" value="METHIONINE AMINOPEPTIDASE"/>
    <property type="match status" value="1"/>
</dbReference>
<sequence length="259" mass="28961">MSLKSEEDLAGMQEISQIVGSTLKRMQQYARPGMSTLELDQFGRQLLEQQGARSAPKLTYGFPGWTCISVNEEVCHGIPSAKRLLQEGDLVNIDVSAERNGYWSDNGGSFVLGRDIHQRSDLVETSKRILAKAIRHIRGGVQIAEIGRLIETEARRSGYRVIKNLAGHGIGRSLHEEPLEILCYYDRSNKTRFRKNSVVAIETFLSTNASYAQEKGDGWTLIAKDSVAVQHEQTIIVTDKQPIILTAANHLWDLHFNNA</sequence>
<accession>A0A3P1C4J6</accession>
<dbReference type="InterPro" id="IPR001714">
    <property type="entry name" value="Pept_M24_MAP"/>
</dbReference>
<dbReference type="SUPFAM" id="SSF55920">
    <property type="entry name" value="Creatinase/aminopeptidase"/>
    <property type="match status" value="1"/>
</dbReference>
<proteinExistence type="inferred from homology"/>
<dbReference type="PRINTS" id="PR00599">
    <property type="entry name" value="MAPEPTIDASE"/>
</dbReference>
<feature type="binding site" evidence="6">
    <location>
        <position position="168"/>
    </location>
    <ligand>
        <name>a divalent metal cation</name>
        <dbReference type="ChEBI" id="CHEBI:60240"/>
        <label>2</label>
        <note>catalytic</note>
    </ligand>
</feature>
<comment type="subunit">
    <text evidence="6">Monomer.</text>
</comment>
<comment type="cofactor">
    <cofactor evidence="6">
        <name>Co(2+)</name>
        <dbReference type="ChEBI" id="CHEBI:48828"/>
    </cofactor>
    <cofactor evidence="6">
        <name>Zn(2+)</name>
        <dbReference type="ChEBI" id="CHEBI:29105"/>
    </cofactor>
    <cofactor evidence="6">
        <name>Mn(2+)</name>
        <dbReference type="ChEBI" id="CHEBI:29035"/>
    </cofactor>
    <cofactor evidence="6">
        <name>Fe(2+)</name>
        <dbReference type="ChEBI" id="CHEBI:29033"/>
    </cofactor>
    <text evidence="6">Binds 2 divalent metal cations per subunit. Has a high-affinity and a low affinity metal-binding site. The true nature of the physiological cofactor is under debate. The enzyme is active with cobalt, zinc, manganese or divalent iron ions. Most likely, methionine aminopeptidases function as mononuclear Fe(2+)-metalloproteases under physiological conditions, and the catalytically relevant metal-binding site has been assigned to the histidine-containing high-affinity site.</text>
</comment>
<dbReference type="HAMAP" id="MF_01974">
    <property type="entry name" value="MetAP_1"/>
    <property type="match status" value="1"/>
</dbReference>
<evidence type="ECO:0000313" key="9">
    <source>
        <dbReference type="EMBL" id="RRB07834.1"/>
    </source>
</evidence>
<feature type="binding site" evidence="6">
    <location>
        <position position="105"/>
    </location>
    <ligand>
        <name>a divalent metal cation</name>
        <dbReference type="ChEBI" id="CHEBI:60240"/>
        <label>2</label>
        <note>catalytic</note>
    </ligand>
</feature>
<evidence type="ECO:0000256" key="7">
    <source>
        <dbReference type="RuleBase" id="RU003653"/>
    </source>
</evidence>
<dbReference type="PANTHER" id="PTHR43330:SF13">
    <property type="entry name" value="METHIONINE AMINOPEPTIDASE 2"/>
    <property type="match status" value="1"/>
</dbReference>
<keyword evidence="10" id="KW-1185">Reference proteome</keyword>
<evidence type="ECO:0000313" key="10">
    <source>
        <dbReference type="Proteomes" id="UP000271925"/>
    </source>
</evidence>
<dbReference type="AlphaFoldDB" id="A0A3P1C4J6"/>
<evidence type="ECO:0000256" key="4">
    <source>
        <dbReference type="ARBA" id="ARBA00022723"/>
    </source>
</evidence>
<dbReference type="RefSeq" id="WP_124873320.1">
    <property type="nucleotide sequence ID" value="NZ_RQJO01000007.1"/>
</dbReference>
<reference evidence="9 10" key="1">
    <citation type="submission" date="2018-11" db="EMBL/GenBank/DDBJ databases">
        <authorList>
            <person name="Zhou Z."/>
            <person name="Wang G."/>
        </authorList>
    </citation>
    <scope>NUCLEOTIDE SEQUENCE [LARGE SCALE GENOMIC DNA]</scope>
    <source>
        <strain evidence="9 10">KCTC52004</strain>
    </source>
</reference>
<feature type="domain" description="Peptidase M24" evidence="8">
    <location>
        <begin position="11"/>
        <end position="239"/>
    </location>
</feature>
<dbReference type="NCBIfam" id="TIGR00500">
    <property type="entry name" value="met_pdase_I"/>
    <property type="match status" value="1"/>
</dbReference>
<dbReference type="GO" id="GO:0006508">
    <property type="term" value="P:proteolysis"/>
    <property type="evidence" value="ECO:0007669"/>
    <property type="project" value="UniProtKB-KW"/>
</dbReference>
<feature type="binding site" evidence="6">
    <location>
        <position position="232"/>
    </location>
    <ligand>
        <name>a divalent metal cation</name>
        <dbReference type="ChEBI" id="CHEBI:60240"/>
        <label>1</label>
    </ligand>
</feature>
<dbReference type="EMBL" id="RQJO01000007">
    <property type="protein sequence ID" value="RRB07834.1"/>
    <property type="molecule type" value="Genomic_DNA"/>
</dbReference>
<dbReference type="EC" id="3.4.11.18" evidence="6 7"/>
<feature type="binding site" evidence="6">
    <location>
        <position position="175"/>
    </location>
    <ligand>
        <name>substrate</name>
    </ligand>
</feature>
<evidence type="ECO:0000256" key="6">
    <source>
        <dbReference type="HAMAP-Rule" id="MF_01974"/>
    </source>
</evidence>
<feature type="binding site" evidence="6">
    <location>
        <position position="94"/>
    </location>
    <ligand>
        <name>a divalent metal cation</name>
        <dbReference type="ChEBI" id="CHEBI:60240"/>
        <label>1</label>
    </ligand>
</feature>
<dbReference type="GO" id="GO:0070006">
    <property type="term" value="F:metalloaminopeptidase activity"/>
    <property type="evidence" value="ECO:0007669"/>
    <property type="project" value="UniProtKB-UniRule"/>
</dbReference>
<name>A0A3P1C4J6_9BACT</name>
<keyword evidence="5 6" id="KW-0378">Hydrolase</keyword>
<keyword evidence="2 6" id="KW-0031">Aminopeptidase</keyword>
<dbReference type="CDD" id="cd01086">
    <property type="entry name" value="MetAP1"/>
    <property type="match status" value="1"/>
</dbReference>
<comment type="similarity">
    <text evidence="6">Belongs to the peptidase M24A family. Methionine aminopeptidase type 1 subfamily.</text>
</comment>
<dbReference type="GO" id="GO:0004239">
    <property type="term" value="F:initiator methionyl aminopeptidase activity"/>
    <property type="evidence" value="ECO:0007669"/>
    <property type="project" value="UniProtKB-UniRule"/>
</dbReference>
<evidence type="ECO:0000259" key="8">
    <source>
        <dbReference type="Pfam" id="PF00557"/>
    </source>
</evidence>